<dbReference type="PANTHER" id="PTHR43664:SF1">
    <property type="entry name" value="BETA-METHYLMALYL-COA DEHYDRATASE"/>
    <property type="match status" value="1"/>
</dbReference>
<reference evidence="2" key="1">
    <citation type="journal article" date="2014" name="Int. J. Syst. Evol. Microbiol.">
        <title>Complete genome sequence of Corynebacterium casei LMG S-19264T (=DSM 44701T), isolated from a smear-ripened cheese.</title>
        <authorList>
            <consortium name="US DOE Joint Genome Institute (JGI-PGF)"/>
            <person name="Walter F."/>
            <person name="Albersmeier A."/>
            <person name="Kalinowski J."/>
            <person name="Ruckert C."/>
        </authorList>
    </citation>
    <scope>NUCLEOTIDE SEQUENCE</scope>
    <source>
        <strain evidence="2">JCM 19596</strain>
    </source>
</reference>
<keyword evidence="3" id="KW-1185">Reference proteome</keyword>
<dbReference type="CDD" id="cd03454">
    <property type="entry name" value="YdeM"/>
    <property type="match status" value="1"/>
</dbReference>
<dbReference type="InterPro" id="IPR002539">
    <property type="entry name" value="MaoC-like_dom"/>
</dbReference>
<proteinExistence type="predicted"/>
<dbReference type="Gene3D" id="3.10.129.10">
    <property type="entry name" value="Hotdog Thioesterase"/>
    <property type="match status" value="1"/>
</dbReference>
<dbReference type="InterPro" id="IPR029069">
    <property type="entry name" value="HotDog_dom_sf"/>
</dbReference>
<comment type="caution">
    <text evidence="2">The sequence shown here is derived from an EMBL/GenBank/DDBJ whole genome shotgun (WGS) entry which is preliminary data.</text>
</comment>
<organism evidence="2 3">
    <name type="scientific">Halocalculus aciditolerans</name>
    <dbReference type="NCBI Taxonomy" id="1383812"/>
    <lineage>
        <taxon>Archaea</taxon>
        <taxon>Methanobacteriati</taxon>
        <taxon>Methanobacteriota</taxon>
        <taxon>Stenosarchaea group</taxon>
        <taxon>Halobacteria</taxon>
        <taxon>Halobacteriales</taxon>
        <taxon>Halobacteriaceae</taxon>
        <taxon>Halocalculus</taxon>
    </lineage>
</organism>
<evidence type="ECO:0000313" key="2">
    <source>
        <dbReference type="EMBL" id="GGL55717.1"/>
    </source>
</evidence>
<dbReference type="EMBL" id="BMPG01000001">
    <property type="protein sequence ID" value="GGL55717.1"/>
    <property type="molecule type" value="Genomic_DNA"/>
</dbReference>
<protein>
    <submittedName>
        <fullName evidence="2">Acyl dehydratase</fullName>
    </submittedName>
</protein>
<dbReference type="PANTHER" id="PTHR43664">
    <property type="entry name" value="MONOAMINE OXIDASE-RELATED"/>
    <property type="match status" value="1"/>
</dbReference>
<reference evidence="2" key="2">
    <citation type="submission" date="2020-09" db="EMBL/GenBank/DDBJ databases">
        <authorList>
            <person name="Sun Q."/>
            <person name="Ohkuma M."/>
        </authorList>
    </citation>
    <scope>NUCLEOTIDE SEQUENCE</scope>
    <source>
        <strain evidence="2">JCM 19596</strain>
    </source>
</reference>
<dbReference type="Proteomes" id="UP000607197">
    <property type="component" value="Unassembled WGS sequence"/>
</dbReference>
<dbReference type="Pfam" id="PF01575">
    <property type="entry name" value="MaoC_dehydratas"/>
    <property type="match status" value="1"/>
</dbReference>
<accession>A0A830FAP4</accession>
<feature type="domain" description="MaoC-like" evidence="1">
    <location>
        <begin position="20"/>
        <end position="128"/>
    </location>
</feature>
<evidence type="ECO:0000259" key="1">
    <source>
        <dbReference type="Pfam" id="PF01575"/>
    </source>
</evidence>
<gene>
    <name evidence="2" type="ORF">GCM10009039_12400</name>
</gene>
<evidence type="ECO:0000313" key="3">
    <source>
        <dbReference type="Proteomes" id="UP000607197"/>
    </source>
</evidence>
<dbReference type="OrthoDB" id="225748at2157"/>
<dbReference type="RefSeq" id="WP_188976921.1">
    <property type="nucleotide sequence ID" value="NZ_BMPG01000001.1"/>
</dbReference>
<dbReference type="SUPFAM" id="SSF54637">
    <property type="entry name" value="Thioesterase/thiol ester dehydrase-isomerase"/>
    <property type="match status" value="1"/>
</dbReference>
<dbReference type="AlphaFoldDB" id="A0A830FAP4"/>
<name>A0A830FAP4_9EURY</name>
<dbReference type="InterPro" id="IPR052342">
    <property type="entry name" value="MCH/BMMD"/>
</dbReference>
<sequence>MADRIYYEDLSVGDVESFGSYEVTEAEVVEFAERYDPQWFHTDPEAAEESIYGGLIASGWHTASMTMRLLVDGHFTNAASLGAAGLEELRWPNPTRPGDVLTAEIEILEKRVSESNPDRGIVTTKTTTTNEEGETKLQMVSVVFYQRRDAGE</sequence>